<feature type="active site" description="Nucleophile" evidence="1">
    <location>
        <position position="295"/>
    </location>
</feature>
<dbReference type="PANTHER" id="PTHR40111">
    <property type="entry name" value="CEPHALOSPORIN-C DEACETYLASE"/>
    <property type="match status" value="1"/>
</dbReference>
<sequence>MQQINKFFLSILFLLCVFSSRGQSEKLAIEIKTTYADWLAKPGDKVIFDISILANGQPFKGDSVSYEIGPEMVNPFVKEQIPDFSGHFKSDAFTLKKPGFLRCTVVVTQNGKQTKKLCTIGFSPEKIVATQHTPNDFDSFWDKAISELKSVPMLATKTLLPDKSTVEVDVFRVSFNNIGNSKIYGILSVPSDPGKYPAVLRVPGAGVRPYGPEIELASKGMIVLSIGIHGIPVDLDSVVYKDLAAGALRAYYNNNLQDKDQFYYKRVYLGCIRANDYLSSLPEWDGKNLIVMGGSQGGALSIVTTALDKRVTAVAALYPALSDVTGYLHHRAGGWPHYFAPNNYSVLKKINGLENTLSYYDVVNFAKGIRVPGFYSWGFNDVVCPPTSMYASYNGISAPKVLRIYKETGHWTHPDQKNEWFDWIRKQTEKMK</sequence>
<gene>
    <name evidence="3" type="ORF">DFQ12_3438</name>
</gene>
<name>A0A420AXS7_SPHD1</name>
<dbReference type="PANTHER" id="PTHR40111:SF1">
    <property type="entry name" value="CEPHALOSPORIN-C DEACETYLASE"/>
    <property type="match status" value="1"/>
</dbReference>
<proteinExistence type="predicted"/>
<dbReference type="RefSeq" id="WP_120260188.1">
    <property type="nucleotide sequence ID" value="NZ_RAPY01000003.1"/>
</dbReference>
<evidence type="ECO:0000313" key="3">
    <source>
        <dbReference type="EMBL" id="RKE49324.1"/>
    </source>
</evidence>
<evidence type="ECO:0000259" key="2">
    <source>
        <dbReference type="Pfam" id="PF05448"/>
    </source>
</evidence>
<protein>
    <submittedName>
        <fullName evidence="3">Cephalosporin-C deacetylase-like acetyl esterase</fullName>
    </submittedName>
</protein>
<organism evidence="3 4">
    <name type="scientific">Sphingobacterium detergens</name>
    <dbReference type="NCBI Taxonomy" id="1145106"/>
    <lineage>
        <taxon>Bacteria</taxon>
        <taxon>Pseudomonadati</taxon>
        <taxon>Bacteroidota</taxon>
        <taxon>Sphingobacteriia</taxon>
        <taxon>Sphingobacteriales</taxon>
        <taxon>Sphingobacteriaceae</taxon>
        <taxon>Sphingobacterium</taxon>
    </lineage>
</organism>
<keyword evidence="4" id="KW-1185">Reference proteome</keyword>
<dbReference type="Gene3D" id="3.40.50.1820">
    <property type="entry name" value="alpha/beta hydrolase"/>
    <property type="match status" value="1"/>
</dbReference>
<dbReference type="GO" id="GO:0052689">
    <property type="term" value="F:carboxylic ester hydrolase activity"/>
    <property type="evidence" value="ECO:0007669"/>
    <property type="project" value="TreeGrafter"/>
</dbReference>
<dbReference type="InterPro" id="IPR039069">
    <property type="entry name" value="CE7"/>
</dbReference>
<dbReference type="AlphaFoldDB" id="A0A420AXS7"/>
<dbReference type="GO" id="GO:0005976">
    <property type="term" value="P:polysaccharide metabolic process"/>
    <property type="evidence" value="ECO:0007669"/>
    <property type="project" value="TreeGrafter"/>
</dbReference>
<dbReference type="InterPro" id="IPR029058">
    <property type="entry name" value="AB_hydrolase_fold"/>
</dbReference>
<comment type="caution">
    <text evidence="3">The sequence shown here is derived from an EMBL/GenBank/DDBJ whole genome shotgun (WGS) entry which is preliminary data.</text>
</comment>
<dbReference type="EMBL" id="RAPY01000003">
    <property type="protein sequence ID" value="RKE49324.1"/>
    <property type="molecule type" value="Genomic_DNA"/>
</dbReference>
<feature type="active site" description="Charge relay system" evidence="1">
    <location>
        <position position="410"/>
    </location>
</feature>
<dbReference type="SUPFAM" id="SSF53474">
    <property type="entry name" value="alpha/beta-Hydrolases"/>
    <property type="match status" value="1"/>
</dbReference>
<feature type="active site" description="Charge relay system" evidence="1">
    <location>
        <position position="381"/>
    </location>
</feature>
<evidence type="ECO:0000256" key="1">
    <source>
        <dbReference type="PIRSR" id="PIRSR639069-1"/>
    </source>
</evidence>
<dbReference type="Pfam" id="PF05448">
    <property type="entry name" value="AXE1"/>
    <property type="match status" value="1"/>
</dbReference>
<dbReference type="Proteomes" id="UP000286246">
    <property type="component" value="Unassembled WGS sequence"/>
</dbReference>
<dbReference type="InterPro" id="IPR008391">
    <property type="entry name" value="AXE1_dom"/>
</dbReference>
<evidence type="ECO:0000313" key="4">
    <source>
        <dbReference type="Proteomes" id="UP000286246"/>
    </source>
</evidence>
<accession>A0A420AXS7</accession>
<reference evidence="3 4" key="1">
    <citation type="submission" date="2018-09" db="EMBL/GenBank/DDBJ databases">
        <title>Genomic Encyclopedia of Type Strains, Phase III (KMG-III): the genomes of soil and plant-associated and newly described type strains.</title>
        <authorList>
            <person name="Whitman W."/>
        </authorList>
    </citation>
    <scope>NUCLEOTIDE SEQUENCE [LARGE SCALE GENOMIC DNA]</scope>
    <source>
        <strain evidence="3 4">CECT 7938</strain>
    </source>
</reference>
<dbReference type="OrthoDB" id="3668964at2"/>
<feature type="domain" description="Acetyl xylan esterase" evidence="2">
    <location>
        <begin position="130"/>
        <end position="424"/>
    </location>
</feature>